<feature type="compositionally biased region" description="Polar residues" evidence="1">
    <location>
        <begin position="1"/>
        <end position="17"/>
    </location>
</feature>
<sequence>MDLSSATAAGQQGTRSNVRCFRVSSRSNKQRDGSVGAERPTGNAVTRVYNGHAMMSMTKRADSLQVLADSDVSNNLFDSNVCRCWTSEKHVPRSQFEVRLATGTIVKTEKRVLHARLSYKYRVFVEELLVLDLDEKFDMVLGMPWLARHDPIIDWEKRTVVRFGRRGATESDGPVSAADTPNGASEPPIETVTRAAVSGCST</sequence>
<dbReference type="Gene3D" id="2.40.70.10">
    <property type="entry name" value="Acid Proteases"/>
    <property type="match status" value="1"/>
</dbReference>
<protein>
    <submittedName>
        <fullName evidence="2">Reverse transcriptase</fullName>
    </submittedName>
</protein>
<comment type="caution">
    <text evidence="2">The sequence shown here is derived from an EMBL/GenBank/DDBJ whole genome shotgun (WGS) entry which is preliminary data.</text>
</comment>
<name>A0A225UTE9_9STRA</name>
<proteinExistence type="predicted"/>
<evidence type="ECO:0000256" key="1">
    <source>
        <dbReference type="SAM" id="MobiDB-lite"/>
    </source>
</evidence>
<accession>A0A225UTE9</accession>
<dbReference type="CDD" id="cd00303">
    <property type="entry name" value="retropepsin_like"/>
    <property type="match status" value="1"/>
</dbReference>
<keyword evidence="2" id="KW-0808">Transferase</keyword>
<reference evidence="3" key="1">
    <citation type="submission" date="2017-03" db="EMBL/GenBank/DDBJ databases">
        <title>Phytopthora megakarya and P. palmivora, two closely related causual agents of cacao black pod achieved similar genome size and gene model numbers by different mechanisms.</title>
        <authorList>
            <person name="Ali S."/>
            <person name="Shao J."/>
            <person name="Larry D.J."/>
            <person name="Kronmiller B."/>
            <person name="Shen D."/>
            <person name="Strem M.D."/>
            <person name="Melnick R.L."/>
            <person name="Guiltinan M.J."/>
            <person name="Tyler B.M."/>
            <person name="Meinhardt L.W."/>
            <person name="Bailey B.A."/>
        </authorList>
    </citation>
    <scope>NUCLEOTIDE SEQUENCE [LARGE SCALE GENOMIC DNA]</scope>
    <source>
        <strain evidence="3">zdho120</strain>
    </source>
</reference>
<dbReference type="AlphaFoldDB" id="A0A225UTE9"/>
<dbReference type="OrthoDB" id="126394at2759"/>
<keyword evidence="2" id="KW-0695">RNA-directed DNA polymerase</keyword>
<dbReference type="GO" id="GO:0003964">
    <property type="term" value="F:RNA-directed DNA polymerase activity"/>
    <property type="evidence" value="ECO:0007669"/>
    <property type="project" value="UniProtKB-KW"/>
</dbReference>
<keyword evidence="2" id="KW-0548">Nucleotidyltransferase</keyword>
<dbReference type="InterPro" id="IPR021109">
    <property type="entry name" value="Peptidase_aspartic_dom_sf"/>
</dbReference>
<dbReference type="Proteomes" id="UP000198211">
    <property type="component" value="Unassembled WGS sequence"/>
</dbReference>
<dbReference type="Pfam" id="PF08284">
    <property type="entry name" value="RVP_2"/>
    <property type="match status" value="1"/>
</dbReference>
<organism evidence="2 3">
    <name type="scientific">Phytophthora megakarya</name>
    <dbReference type="NCBI Taxonomy" id="4795"/>
    <lineage>
        <taxon>Eukaryota</taxon>
        <taxon>Sar</taxon>
        <taxon>Stramenopiles</taxon>
        <taxon>Oomycota</taxon>
        <taxon>Peronosporomycetes</taxon>
        <taxon>Peronosporales</taxon>
        <taxon>Peronosporaceae</taxon>
        <taxon>Phytophthora</taxon>
    </lineage>
</organism>
<feature type="region of interest" description="Disordered" evidence="1">
    <location>
        <begin position="167"/>
        <end position="202"/>
    </location>
</feature>
<keyword evidence="3" id="KW-1185">Reference proteome</keyword>
<feature type="region of interest" description="Disordered" evidence="1">
    <location>
        <begin position="1"/>
        <end position="43"/>
    </location>
</feature>
<dbReference type="EMBL" id="NBNE01011969">
    <property type="protein sequence ID" value="OWY96191.1"/>
    <property type="molecule type" value="Genomic_DNA"/>
</dbReference>
<gene>
    <name evidence="2" type="ORF">PHMEG_00033606</name>
</gene>
<evidence type="ECO:0000313" key="3">
    <source>
        <dbReference type="Proteomes" id="UP000198211"/>
    </source>
</evidence>
<evidence type="ECO:0000313" key="2">
    <source>
        <dbReference type="EMBL" id="OWY96191.1"/>
    </source>
</evidence>